<dbReference type="EMBL" id="VSSQ01030465">
    <property type="protein sequence ID" value="MPM81007.1"/>
    <property type="molecule type" value="Genomic_DNA"/>
</dbReference>
<dbReference type="Pfam" id="PF13518">
    <property type="entry name" value="HTH_28"/>
    <property type="match status" value="2"/>
</dbReference>
<dbReference type="PANTHER" id="PTHR33795:SF1">
    <property type="entry name" value="INSERTION ELEMENT IS150 PROTEIN INSJ"/>
    <property type="match status" value="1"/>
</dbReference>
<evidence type="ECO:0000256" key="2">
    <source>
        <dbReference type="SAM" id="MobiDB-lite"/>
    </source>
</evidence>
<sequence length="169" mass="19839">MTKFTHELRMQVINERLSGKSFGQLAKKFNIGETTIKQWVHQYNAGGVTQLINVNRCYSTEFKKNVIEYKWEYGLSLNETMSHFKIPNNGTVFQWEKRYLAEGIFGLTPRKKGRQCKMTPEKPKTPKNPRELTREQELEAEIAQLKMENAFLKKLNALVQARKRQQKKS</sequence>
<organism evidence="4">
    <name type="scientific">bioreactor metagenome</name>
    <dbReference type="NCBI Taxonomy" id="1076179"/>
    <lineage>
        <taxon>unclassified sequences</taxon>
        <taxon>metagenomes</taxon>
        <taxon>ecological metagenomes</taxon>
    </lineage>
</organism>
<dbReference type="InterPro" id="IPR055247">
    <property type="entry name" value="InsJ-like_HTH"/>
</dbReference>
<dbReference type="PANTHER" id="PTHR33795">
    <property type="entry name" value="INSERTION ELEMENT IS150 PROTEIN INSJ"/>
    <property type="match status" value="1"/>
</dbReference>
<feature type="compositionally biased region" description="Basic and acidic residues" evidence="2">
    <location>
        <begin position="119"/>
        <end position="132"/>
    </location>
</feature>
<dbReference type="InterPro" id="IPR009057">
    <property type="entry name" value="Homeodomain-like_sf"/>
</dbReference>
<feature type="domain" description="Insertion element IS150 protein InsJ-like helix-turn-helix" evidence="3">
    <location>
        <begin position="62"/>
        <end position="114"/>
    </location>
</feature>
<comment type="similarity">
    <text evidence="1">Belongs to the IS150/IS1296 orfA family.</text>
</comment>
<evidence type="ECO:0000313" key="4">
    <source>
        <dbReference type="EMBL" id="MPM81007.1"/>
    </source>
</evidence>
<dbReference type="InterPro" id="IPR036388">
    <property type="entry name" value="WH-like_DNA-bd_sf"/>
</dbReference>
<comment type="caution">
    <text evidence="4">The sequence shown here is derived from an EMBL/GenBank/DDBJ whole genome shotgun (WGS) entry which is preliminary data.</text>
</comment>
<dbReference type="InterPro" id="IPR052057">
    <property type="entry name" value="IS150/IS1296_orfA-like"/>
</dbReference>
<reference evidence="4" key="1">
    <citation type="submission" date="2019-08" db="EMBL/GenBank/DDBJ databases">
        <authorList>
            <person name="Kucharzyk K."/>
            <person name="Murdoch R.W."/>
            <person name="Higgins S."/>
            <person name="Loffler F."/>
        </authorList>
    </citation>
    <scope>NUCLEOTIDE SEQUENCE</scope>
</reference>
<gene>
    <name evidence="4" type="ORF">SDC9_128058</name>
</gene>
<protein>
    <recommendedName>
        <fullName evidence="3">Insertion element IS150 protein InsJ-like helix-turn-helix domain-containing protein</fullName>
    </recommendedName>
</protein>
<feature type="region of interest" description="Disordered" evidence="2">
    <location>
        <begin position="112"/>
        <end position="132"/>
    </location>
</feature>
<dbReference type="SUPFAM" id="SSF46689">
    <property type="entry name" value="Homeodomain-like"/>
    <property type="match status" value="2"/>
</dbReference>
<feature type="domain" description="Insertion element IS150 protein InsJ-like helix-turn-helix" evidence="3">
    <location>
        <begin position="9"/>
        <end position="48"/>
    </location>
</feature>
<proteinExistence type="inferred from homology"/>
<evidence type="ECO:0000256" key="1">
    <source>
        <dbReference type="ARBA" id="ARBA00038232"/>
    </source>
</evidence>
<dbReference type="Gene3D" id="1.10.10.10">
    <property type="entry name" value="Winged helix-like DNA-binding domain superfamily/Winged helix DNA-binding domain"/>
    <property type="match status" value="1"/>
</dbReference>
<evidence type="ECO:0000259" key="3">
    <source>
        <dbReference type="Pfam" id="PF13518"/>
    </source>
</evidence>
<accession>A0A645CVR5</accession>
<dbReference type="AlphaFoldDB" id="A0A645CVR5"/>
<name>A0A645CVR5_9ZZZZ</name>